<dbReference type="EMBL" id="LR796700">
    <property type="protein sequence ID" value="CAB4161095.1"/>
    <property type="molecule type" value="Genomic_DNA"/>
</dbReference>
<reference evidence="2" key="1">
    <citation type="submission" date="2020-04" db="EMBL/GenBank/DDBJ databases">
        <authorList>
            <person name="Chiriac C."/>
            <person name="Salcher M."/>
            <person name="Ghai R."/>
            <person name="Kavagutti S V."/>
        </authorList>
    </citation>
    <scope>NUCLEOTIDE SEQUENCE</scope>
</reference>
<accession>A0A6J5NVI0</accession>
<keyword evidence="1" id="KW-0812">Transmembrane</keyword>
<evidence type="ECO:0000256" key="1">
    <source>
        <dbReference type="SAM" id="Phobius"/>
    </source>
</evidence>
<keyword evidence="1" id="KW-1133">Transmembrane helix</keyword>
<protein>
    <submittedName>
        <fullName evidence="2">Uncharacterized protein</fullName>
    </submittedName>
</protein>
<sequence length="48" mass="4980">MAAWLIALIGVVYLVVAAELLLTGKTGLGIAFLGYSLGNVGLYIEALK</sequence>
<evidence type="ECO:0000313" key="2">
    <source>
        <dbReference type="EMBL" id="CAB4161095.1"/>
    </source>
</evidence>
<keyword evidence="1" id="KW-0472">Membrane</keyword>
<name>A0A6J5NVI0_9CAUD</name>
<feature type="transmembrane region" description="Helical" evidence="1">
    <location>
        <begin position="27"/>
        <end position="44"/>
    </location>
</feature>
<proteinExistence type="predicted"/>
<organism evidence="2">
    <name type="scientific">uncultured Caudovirales phage</name>
    <dbReference type="NCBI Taxonomy" id="2100421"/>
    <lineage>
        <taxon>Viruses</taxon>
        <taxon>Duplodnaviria</taxon>
        <taxon>Heunggongvirae</taxon>
        <taxon>Uroviricota</taxon>
        <taxon>Caudoviricetes</taxon>
        <taxon>Peduoviridae</taxon>
        <taxon>Maltschvirus</taxon>
        <taxon>Maltschvirus maltsch</taxon>
    </lineage>
</organism>
<gene>
    <name evidence="2" type="ORF">UFOVP729_30</name>
</gene>